<dbReference type="InterPro" id="IPR006119">
    <property type="entry name" value="Resolv_N"/>
</dbReference>
<dbReference type="Gene3D" id="3.90.1750.20">
    <property type="entry name" value="Putative Large Serine Recombinase, Chain B, Domain 2"/>
    <property type="match status" value="1"/>
</dbReference>
<dbReference type="PANTHER" id="PTHR30461">
    <property type="entry name" value="DNA-INVERTASE FROM LAMBDOID PROPHAGE"/>
    <property type="match status" value="1"/>
</dbReference>
<protein>
    <recommendedName>
        <fullName evidence="1">Recombinase domain-containing protein</fullName>
    </recommendedName>
</protein>
<dbReference type="AlphaFoldDB" id="A0A238JK04"/>
<dbReference type="InterPro" id="IPR025827">
    <property type="entry name" value="Zn_ribbon_recom_dom"/>
</dbReference>
<dbReference type="InterPro" id="IPR011109">
    <property type="entry name" value="DNA_bind_recombinase_dom"/>
</dbReference>
<organism evidence="2 3">
    <name type="scientific">Octadecabacter ascidiaceicola</name>
    <dbReference type="NCBI Taxonomy" id="1655543"/>
    <lineage>
        <taxon>Bacteria</taxon>
        <taxon>Pseudomonadati</taxon>
        <taxon>Pseudomonadota</taxon>
        <taxon>Alphaproteobacteria</taxon>
        <taxon>Rhodobacterales</taxon>
        <taxon>Roseobacteraceae</taxon>
        <taxon>Octadecabacter</taxon>
    </lineage>
</organism>
<dbReference type="Pfam" id="PF07508">
    <property type="entry name" value="Recombinase"/>
    <property type="match status" value="1"/>
</dbReference>
<proteinExistence type="predicted"/>
<name>A0A238JK04_9RHOB</name>
<dbReference type="InterPro" id="IPR036162">
    <property type="entry name" value="Resolvase-like_N_sf"/>
</dbReference>
<dbReference type="SMART" id="SM00857">
    <property type="entry name" value="Resolvase"/>
    <property type="match status" value="1"/>
</dbReference>
<dbReference type="InterPro" id="IPR050639">
    <property type="entry name" value="SSR_resolvase"/>
</dbReference>
<dbReference type="GO" id="GO:0003677">
    <property type="term" value="F:DNA binding"/>
    <property type="evidence" value="ECO:0007669"/>
    <property type="project" value="InterPro"/>
</dbReference>
<dbReference type="Pfam" id="PF13408">
    <property type="entry name" value="Zn_ribbon_recom"/>
    <property type="match status" value="1"/>
</dbReference>
<keyword evidence="3" id="KW-1185">Reference proteome</keyword>
<dbReference type="InterPro" id="IPR038109">
    <property type="entry name" value="DNA_bind_recomb_sf"/>
</dbReference>
<dbReference type="Pfam" id="PF00239">
    <property type="entry name" value="Resolvase"/>
    <property type="match status" value="1"/>
</dbReference>
<dbReference type="CDD" id="cd00338">
    <property type="entry name" value="Ser_Recombinase"/>
    <property type="match status" value="1"/>
</dbReference>
<dbReference type="Proteomes" id="UP000203464">
    <property type="component" value="Unassembled WGS sequence"/>
</dbReference>
<dbReference type="PROSITE" id="PS51737">
    <property type="entry name" value="RECOMBINASE_DNA_BIND"/>
    <property type="match status" value="1"/>
</dbReference>
<reference evidence="3" key="1">
    <citation type="submission" date="2017-05" db="EMBL/GenBank/DDBJ databases">
        <authorList>
            <person name="Rodrigo-Torres L."/>
            <person name="Arahal R. D."/>
            <person name="Lucena T."/>
        </authorList>
    </citation>
    <scope>NUCLEOTIDE SEQUENCE [LARGE SCALE GENOMIC DNA]</scope>
    <source>
        <strain evidence="3">CECT 8868</strain>
    </source>
</reference>
<feature type="domain" description="Recombinase" evidence="1">
    <location>
        <begin position="138"/>
        <end position="254"/>
    </location>
</feature>
<dbReference type="SUPFAM" id="SSF53041">
    <property type="entry name" value="Resolvase-like"/>
    <property type="match status" value="1"/>
</dbReference>
<evidence type="ECO:0000313" key="3">
    <source>
        <dbReference type="Proteomes" id="UP000203464"/>
    </source>
</evidence>
<evidence type="ECO:0000313" key="2">
    <source>
        <dbReference type="EMBL" id="SMX30815.1"/>
    </source>
</evidence>
<dbReference type="EMBL" id="FXYD01000001">
    <property type="protein sequence ID" value="SMX30815.1"/>
    <property type="molecule type" value="Genomic_DNA"/>
</dbReference>
<dbReference type="RefSeq" id="WP_245847960.1">
    <property type="nucleotide sequence ID" value="NZ_FXYD01000001.1"/>
</dbReference>
<gene>
    <name evidence="2" type="ORF">OCA8868_00045</name>
</gene>
<evidence type="ECO:0000259" key="1">
    <source>
        <dbReference type="PROSITE" id="PS51737"/>
    </source>
</evidence>
<dbReference type="GO" id="GO:0000150">
    <property type="term" value="F:DNA strand exchange activity"/>
    <property type="evidence" value="ECO:0007669"/>
    <property type="project" value="InterPro"/>
</dbReference>
<sequence>MESQETRCRQYATAKGYDIAAVFPDTFSGGGDFMQRPGMVALLSFLDAQPHENFVVIFDDLKRFARDREFHFLLRDSFRKRGAQVECLNFRFEDTPEGEFIETILAAQGQLERKQNGRQVSQKMKARLESGYWVFAAPQGYTYERVAGHGKLLVRDEPVASIIQEALEGFAAGRFETQSEVKYFLEQQPAFPKDTPSGAIRYEKIIRLMSRIAYTGHVEYSDWDVSLRKGHHQPIISMETFDAIQQRLKEGSRPPFRKDISADFPLRGFITCDDCGTSLTSCWSTSKSGAKHPYYLCHSKGCESYRKSIRRDVIEGAFAGLIKDLQPTEGLFAVTKRMFKDAWGNDSNRRMPIKMFCEHNVGRLRNKSRVFWTALSRLTVEPSSQPMRNASTHWKNKN</sequence>
<dbReference type="Gene3D" id="3.40.50.1390">
    <property type="entry name" value="Resolvase, N-terminal catalytic domain"/>
    <property type="match status" value="1"/>
</dbReference>
<dbReference type="PANTHER" id="PTHR30461:SF23">
    <property type="entry name" value="DNA RECOMBINASE-RELATED"/>
    <property type="match status" value="1"/>
</dbReference>
<accession>A0A238JK04</accession>